<gene>
    <name evidence="2" type="ORF">GDS87_13010</name>
</gene>
<feature type="transmembrane region" description="Helical" evidence="1">
    <location>
        <begin position="34"/>
        <end position="50"/>
    </location>
</feature>
<evidence type="ECO:0000313" key="2">
    <source>
        <dbReference type="EMBL" id="QGG51803.1"/>
    </source>
</evidence>
<name>A0ABX6DFP7_9BACI</name>
<keyword evidence="1" id="KW-1133">Transmembrane helix</keyword>
<feature type="transmembrane region" description="Helical" evidence="1">
    <location>
        <begin position="96"/>
        <end position="115"/>
    </location>
</feature>
<protein>
    <submittedName>
        <fullName evidence="2">Uncharacterized protein</fullName>
    </submittedName>
</protein>
<accession>A0ABX6DFP7</accession>
<organism evidence="2 3">
    <name type="scientific">Lysinibacillus pakistanensis</name>
    <dbReference type="NCBI Taxonomy" id="759811"/>
    <lineage>
        <taxon>Bacteria</taxon>
        <taxon>Bacillati</taxon>
        <taxon>Bacillota</taxon>
        <taxon>Bacilli</taxon>
        <taxon>Bacillales</taxon>
        <taxon>Bacillaceae</taxon>
        <taxon>Lysinibacillus</taxon>
    </lineage>
</organism>
<keyword evidence="3" id="KW-1185">Reference proteome</keyword>
<proteinExistence type="predicted"/>
<sequence>MFMLMDFATALLLTIPLLFLHFKSNYLEHCKRQLFSSIGLLNFLTIYYVISFGDIFWIVLIWQLVFIWPISIAYYLYLYKQDHHSYYYWGLRKKHILWIGALTIISICMVFIGMYETNKKVIVFHQQVMQDFVDSTDRQLYLIEHTITPATLLGLSDQIEKVRGGQVRALTLPWRSKVIVTIDNREQKEFTYVRLYDGWKLDGIYRESYTMDADRSTEND</sequence>
<keyword evidence="1" id="KW-0472">Membrane</keyword>
<feature type="transmembrane region" description="Helical" evidence="1">
    <location>
        <begin position="6"/>
        <end position="22"/>
    </location>
</feature>
<evidence type="ECO:0000313" key="3">
    <source>
        <dbReference type="Proteomes" id="UP000373269"/>
    </source>
</evidence>
<feature type="transmembrane region" description="Helical" evidence="1">
    <location>
        <begin position="56"/>
        <end position="76"/>
    </location>
</feature>
<dbReference type="EMBL" id="CP045835">
    <property type="protein sequence ID" value="QGG51803.1"/>
    <property type="molecule type" value="Genomic_DNA"/>
</dbReference>
<keyword evidence="1" id="KW-0812">Transmembrane</keyword>
<evidence type="ECO:0000256" key="1">
    <source>
        <dbReference type="SAM" id="Phobius"/>
    </source>
</evidence>
<reference evidence="2 3" key="1">
    <citation type="submission" date="2019-11" db="EMBL/GenBank/DDBJ databases">
        <title>Whole Genome Sequencing and Comparative Genomic Analyses of Lysinibacillus pakistanensis LZH-9, a Halotolerant Strain with Excellent COD Removal Capability.</title>
        <authorList>
            <person name="Zhou H."/>
        </authorList>
    </citation>
    <scope>NUCLEOTIDE SEQUENCE [LARGE SCALE GENOMIC DNA]</scope>
    <source>
        <strain evidence="2 3">LZH-9</strain>
    </source>
</reference>
<dbReference type="Proteomes" id="UP000373269">
    <property type="component" value="Chromosome"/>
</dbReference>